<proteinExistence type="predicted"/>
<keyword evidence="4" id="KW-1185">Reference proteome</keyword>
<evidence type="ECO:0000256" key="2">
    <source>
        <dbReference type="SAM" id="Phobius"/>
    </source>
</evidence>
<feature type="region of interest" description="Disordered" evidence="1">
    <location>
        <begin position="1"/>
        <end position="65"/>
    </location>
</feature>
<dbReference type="EMBL" id="RCZG01000012">
    <property type="protein sequence ID" value="TPG31520.1"/>
    <property type="molecule type" value="Genomic_DNA"/>
</dbReference>
<evidence type="ECO:0000313" key="3">
    <source>
        <dbReference type="EMBL" id="TPG31520.1"/>
    </source>
</evidence>
<organism evidence="3 4">
    <name type="scientific">Mycolicibacterium hodleri</name>
    <dbReference type="NCBI Taxonomy" id="49897"/>
    <lineage>
        <taxon>Bacteria</taxon>
        <taxon>Bacillati</taxon>
        <taxon>Actinomycetota</taxon>
        <taxon>Actinomycetes</taxon>
        <taxon>Mycobacteriales</taxon>
        <taxon>Mycobacteriaceae</taxon>
        <taxon>Mycolicibacterium</taxon>
    </lineage>
</organism>
<evidence type="ECO:0000256" key="1">
    <source>
        <dbReference type="SAM" id="MobiDB-lite"/>
    </source>
</evidence>
<dbReference type="InterPro" id="IPR021373">
    <property type="entry name" value="DUF2993"/>
</dbReference>
<name>A0A502E514_9MYCO</name>
<feature type="transmembrane region" description="Helical" evidence="2">
    <location>
        <begin position="73"/>
        <end position="91"/>
    </location>
</feature>
<keyword evidence="2" id="KW-0812">Transmembrane</keyword>
<protein>
    <submittedName>
        <fullName evidence="3">DUF2993 domain-containing protein</fullName>
    </submittedName>
</protein>
<keyword evidence="2" id="KW-1133">Transmembrane helix</keyword>
<sequence>MTDPSDPWARSAQQPPQPYQPHPGNPTGPQYGGPPTQGPPTQGYPPSGPPTAGPSADETEPGGRFTRFVRDPLSIVLVVVIVLALGAAGLIGGEIYARHRGDQVVSAAVSCVVQDTATASFGAMPPFLWQHMTKHYDNISVTTAGNQIREIKGMKAEININDIRLQNNGTSTGTIGALNATLSWSTEGISQTIQNSIPIIGSFVSGVKTNPSDGTIELQAALGSIVVKPEVVDNGVALQVQKLTGLGFTLPRETVQPALDAFSGQLTKNYPLGIHADSVEVTDTGVIAKFSTQNASMPASDQDPCFAGL</sequence>
<dbReference type="Pfam" id="PF11209">
    <property type="entry name" value="LmeA"/>
    <property type="match status" value="1"/>
</dbReference>
<evidence type="ECO:0000313" key="4">
    <source>
        <dbReference type="Proteomes" id="UP000320095"/>
    </source>
</evidence>
<feature type="compositionally biased region" description="Pro residues" evidence="1">
    <location>
        <begin position="36"/>
        <end position="52"/>
    </location>
</feature>
<dbReference type="AlphaFoldDB" id="A0A502E514"/>
<keyword evidence="2" id="KW-0472">Membrane</keyword>
<dbReference type="Proteomes" id="UP000320095">
    <property type="component" value="Unassembled WGS sequence"/>
</dbReference>
<comment type="caution">
    <text evidence="3">The sequence shown here is derived from an EMBL/GenBank/DDBJ whole genome shotgun (WGS) entry which is preliminary data.</text>
</comment>
<feature type="compositionally biased region" description="Pro residues" evidence="1">
    <location>
        <begin position="15"/>
        <end position="26"/>
    </location>
</feature>
<gene>
    <name evidence="3" type="ORF">EAH80_23870</name>
</gene>
<accession>A0A502E514</accession>
<dbReference type="OrthoDB" id="4201904at2"/>
<reference evidence="3 4" key="1">
    <citation type="journal article" date="2019" name="Environ. Microbiol.">
        <title>Species interactions and distinct microbial communities in high Arctic permafrost affected cryosols are associated with the CH4 and CO2 gas fluxes.</title>
        <authorList>
            <person name="Altshuler I."/>
            <person name="Hamel J."/>
            <person name="Turney S."/>
            <person name="Magnuson E."/>
            <person name="Levesque R."/>
            <person name="Greer C."/>
            <person name="Whyte L.G."/>
        </authorList>
    </citation>
    <scope>NUCLEOTIDE SEQUENCE [LARGE SCALE GENOMIC DNA]</scope>
    <source>
        <strain evidence="3 4">S5.20</strain>
    </source>
</reference>
<dbReference type="RefSeq" id="WP_140696600.1">
    <property type="nucleotide sequence ID" value="NZ_RCZG01000012.1"/>
</dbReference>